<dbReference type="InterPro" id="IPR028055">
    <property type="entry name" value="YidC/Oxa/ALB_C"/>
</dbReference>
<dbReference type="InterPro" id="IPR001708">
    <property type="entry name" value="YidC/ALB3/OXA1/COX18"/>
</dbReference>
<dbReference type="PANTHER" id="PTHR12428:SF65">
    <property type="entry name" value="CYTOCHROME C OXIDASE ASSEMBLY PROTEIN COX18, MITOCHONDRIAL"/>
    <property type="match status" value="1"/>
</dbReference>
<organism evidence="17 18">
    <name type="scientific">Kaistia geumhonensis</name>
    <dbReference type="NCBI Taxonomy" id="410839"/>
    <lineage>
        <taxon>Bacteria</taxon>
        <taxon>Pseudomonadati</taxon>
        <taxon>Pseudomonadota</taxon>
        <taxon>Alphaproteobacteria</taxon>
        <taxon>Hyphomicrobiales</taxon>
        <taxon>Kaistiaceae</taxon>
        <taxon>Kaistia</taxon>
    </lineage>
</organism>
<dbReference type="PANTHER" id="PTHR12428">
    <property type="entry name" value="OXA1"/>
    <property type="match status" value="1"/>
</dbReference>
<evidence type="ECO:0000256" key="3">
    <source>
        <dbReference type="ARBA" id="ARBA00015325"/>
    </source>
</evidence>
<feature type="transmembrane region" description="Helical" evidence="13">
    <location>
        <begin position="537"/>
        <end position="562"/>
    </location>
</feature>
<dbReference type="EMBL" id="JAUSWJ010000001">
    <property type="protein sequence ID" value="MDQ0517911.1"/>
    <property type="molecule type" value="Genomic_DNA"/>
</dbReference>
<keyword evidence="10 13" id="KW-0143">Chaperone</keyword>
<evidence type="ECO:0000256" key="11">
    <source>
        <dbReference type="ARBA" id="ARBA00033245"/>
    </source>
</evidence>
<dbReference type="NCBIfam" id="TIGR03592">
    <property type="entry name" value="yidC_oxa1_cterm"/>
    <property type="match status" value="1"/>
</dbReference>
<dbReference type="InterPro" id="IPR047196">
    <property type="entry name" value="YidC_ALB_C"/>
</dbReference>
<reference evidence="17 18" key="1">
    <citation type="submission" date="2023-07" db="EMBL/GenBank/DDBJ databases">
        <title>Genomic Encyclopedia of Type Strains, Phase IV (KMG-IV): sequencing the most valuable type-strain genomes for metagenomic binning, comparative biology and taxonomic classification.</title>
        <authorList>
            <person name="Goeker M."/>
        </authorList>
    </citation>
    <scope>NUCLEOTIDE SEQUENCE [LARGE SCALE GENOMIC DNA]</scope>
    <source>
        <strain evidence="17 18">B1-1</strain>
    </source>
</reference>
<evidence type="ECO:0000256" key="12">
    <source>
        <dbReference type="ARBA" id="ARBA00033342"/>
    </source>
</evidence>
<keyword evidence="18" id="KW-1185">Reference proteome</keyword>
<evidence type="ECO:0000256" key="7">
    <source>
        <dbReference type="ARBA" id="ARBA00022927"/>
    </source>
</evidence>
<keyword evidence="5 13" id="KW-1003">Cell membrane</keyword>
<evidence type="ECO:0000256" key="13">
    <source>
        <dbReference type="HAMAP-Rule" id="MF_01810"/>
    </source>
</evidence>
<dbReference type="InterPro" id="IPR019998">
    <property type="entry name" value="Membr_insert_YidC"/>
</dbReference>
<keyword evidence="6 13" id="KW-0812">Transmembrane</keyword>
<comment type="caution">
    <text evidence="17">The sequence shown here is derived from an EMBL/GenBank/DDBJ whole genome shotgun (WGS) entry which is preliminary data.</text>
</comment>
<gene>
    <name evidence="13" type="primary">yidC</name>
    <name evidence="17" type="ORF">QO015_003524</name>
</gene>
<dbReference type="Pfam" id="PF02096">
    <property type="entry name" value="60KD_IMP"/>
    <property type="match status" value="1"/>
</dbReference>
<feature type="region of interest" description="Disordered" evidence="14">
    <location>
        <begin position="36"/>
        <end position="73"/>
    </location>
</feature>
<dbReference type="RefSeq" id="WP_266282576.1">
    <property type="nucleotide sequence ID" value="NZ_JAPKNF010000002.1"/>
</dbReference>
<evidence type="ECO:0000256" key="14">
    <source>
        <dbReference type="SAM" id="MobiDB-lite"/>
    </source>
</evidence>
<dbReference type="Pfam" id="PF14849">
    <property type="entry name" value="YidC_periplas"/>
    <property type="match status" value="1"/>
</dbReference>
<evidence type="ECO:0000256" key="1">
    <source>
        <dbReference type="ARBA" id="ARBA00004429"/>
    </source>
</evidence>
<name>A0ABU0MAA9_9HYPH</name>
<dbReference type="NCBIfam" id="NF002353">
    <property type="entry name" value="PRK01318.1-4"/>
    <property type="match status" value="1"/>
</dbReference>
<evidence type="ECO:0000256" key="8">
    <source>
        <dbReference type="ARBA" id="ARBA00022989"/>
    </source>
</evidence>
<keyword evidence="7 13" id="KW-0653">Protein transport</keyword>
<evidence type="ECO:0000259" key="16">
    <source>
        <dbReference type="Pfam" id="PF14849"/>
    </source>
</evidence>
<dbReference type="CDD" id="cd20070">
    <property type="entry name" value="5TM_YidC_Alb3"/>
    <property type="match status" value="1"/>
</dbReference>
<evidence type="ECO:0000256" key="2">
    <source>
        <dbReference type="ARBA" id="ARBA00010527"/>
    </source>
</evidence>
<feature type="domain" description="Membrane insertase YidC/Oxa/ALB C-terminal" evidence="15">
    <location>
        <begin position="379"/>
        <end position="576"/>
    </location>
</feature>
<dbReference type="CDD" id="cd19961">
    <property type="entry name" value="EcYidC-like_peri"/>
    <property type="match status" value="1"/>
</dbReference>
<evidence type="ECO:0000256" key="4">
    <source>
        <dbReference type="ARBA" id="ARBA00022448"/>
    </source>
</evidence>
<evidence type="ECO:0000259" key="15">
    <source>
        <dbReference type="Pfam" id="PF02096"/>
    </source>
</evidence>
<proteinExistence type="inferred from homology"/>
<evidence type="ECO:0000256" key="5">
    <source>
        <dbReference type="ARBA" id="ARBA00022475"/>
    </source>
</evidence>
<feature type="transmembrane region" description="Helical" evidence="13">
    <location>
        <begin position="375"/>
        <end position="398"/>
    </location>
</feature>
<comment type="similarity">
    <text evidence="2 13">Belongs to the OXA1/ALB3/YidC family. Type 1 subfamily.</text>
</comment>
<dbReference type="InterPro" id="IPR038221">
    <property type="entry name" value="YidC_periplasmic_sf"/>
</dbReference>
<feature type="transmembrane region" description="Helical" evidence="13">
    <location>
        <begin position="351"/>
        <end position="369"/>
    </location>
</feature>
<comment type="function">
    <text evidence="13">Required for the insertion and/or proper folding and/or complex formation of integral membrane proteins into the membrane. Involved in integration of membrane proteins that insert both dependently and independently of the Sec translocase complex, as well as at least some lipoproteins. Aids folding of multispanning membrane proteins.</text>
</comment>
<evidence type="ECO:0000313" key="18">
    <source>
        <dbReference type="Proteomes" id="UP001223743"/>
    </source>
</evidence>
<keyword evidence="8 13" id="KW-1133">Transmembrane helix</keyword>
<evidence type="ECO:0000313" key="17">
    <source>
        <dbReference type="EMBL" id="MDQ0517911.1"/>
    </source>
</evidence>
<comment type="subunit">
    <text evidence="13">Interacts with the Sec translocase complex via SecD. Specifically interacts with transmembrane segments of nascent integral membrane proteins during membrane integration.</text>
</comment>
<evidence type="ECO:0000256" key="10">
    <source>
        <dbReference type="ARBA" id="ARBA00023186"/>
    </source>
</evidence>
<keyword evidence="9 13" id="KW-0472">Membrane</keyword>
<feature type="transmembrane region" description="Helical" evidence="13">
    <location>
        <begin position="505"/>
        <end position="525"/>
    </location>
</feature>
<dbReference type="InterPro" id="IPR028053">
    <property type="entry name" value="Membr_insert_YidC_N"/>
</dbReference>
<dbReference type="Proteomes" id="UP001223743">
    <property type="component" value="Unassembled WGS sequence"/>
</dbReference>
<feature type="transmembrane region" description="Helical" evidence="13">
    <location>
        <begin position="6"/>
        <end position="25"/>
    </location>
</feature>
<dbReference type="PRINTS" id="PR01900">
    <property type="entry name" value="YIDCPROTEIN"/>
</dbReference>
<protein>
    <recommendedName>
        <fullName evidence="3 13">Membrane protein insertase YidC</fullName>
    </recommendedName>
    <alternativeName>
        <fullName evidence="12 13">Foldase YidC</fullName>
    </alternativeName>
    <alternativeName>
        <fullName evidence="11 13">Membrane integrase YidC</fullName>
    </alternativeName>
    <alternativeName>
        <fullName evidence="13">Membrane protein YidC</fullName>
    </alternativeName>
</protein>
<accession>A0ABU0MAA9</accession>
<feature type="domain" description="Membrane insertase YidC N-terminal" evidence="16">
    <location>
        <begin position="88"/>
        <end position="368"/>
    </location>
</feature>
<keyword evidence="4 13" id="KW-0813">Transport</keyword>
<sequence length="643" mass="69842">MSDNRNLILAVALSIAVVFGWQYFVASPRLEQTQREQAATQAASGTATAPAGGATAPAAGTTPGATAPTQATASTDLTRDAALAATPRVPLDTPSVSGSINLKGGRIDDLRLKGYRETVAKDSPTVILLSPSGGPDGYFAEFGWVGAPAGTNVPGPDTMWTAPEGAKLTPDTPVALTYDNGAGLTFKRIISIDPSYMFTVRDEVTNATGAALTLSPYGRVTRIGEPHVAGYYILHEGLIGWMGDHHLQELNYSHIKKEGPQTFTDVATGWLGITDKYWATAIVPRGGQPFTAHFSHVDTGVGLYQTDFQGAPLSVAPGASASTESLVFAGAKQVSIIDGYRDDLKIERFDLLIDWGMFWFFTKPLFYLIDYFYKLVGNFGVAILLVTVLVKAIFFPLANKSYKSMSAMKKVQPEMQAIRERFADDKVKQQQALMELYKKEKINPLAGCWPVLIQIPVFFSLYKVIFITIEMRHAPFFGWIQDLSAPDPTNLFTLFGLIPWSPPHLLMLGIWPIIMGITMFVQMRLNPAPTDPAQQVVFTWMPVIFTFMLGSFPAGLVIYWTWNNTLSIAQQYVIMRRQGVEVNLLGNIMEAFRKKPKPADASQPAVAASKASPAPKQVSASKPANANKPAPKGGPGKPSKAKS</sequence>
<dbReference type="HAMAP" id="MF_01810">
    <property type="entry name" value="YidC_type1"/>
    <property type="match status" value="1"/>
</dbReference>
<feature type="compositionally biased region" description="Low complexity" evidence="14">
    <location>
        <begin position="599"/>
        <end position="631"/>
    </location>
</feature>
<dbReference type="NCBIfam" id="TIGR03593">
    <property type="entry name" value="yidC_nterm"/>
    <property type="match status" value="1"/>
</dbReference>
<evidence type="ECO:0000256" key="9">
    <source>
        <dbReference type="ARBA" id="ARBA00023136"/>
    </source>
</evidence>
<comment type="subcellular location">
    <subcellularLocation>
        <location evidence="1">Cell inner membrane</location>
        <topology evidence="1">Multi-pass membrane protein</topology>
    </subcellularLocation>
    <subcellularLocation>
        <location evidence="13">Cell membrane</location>
        <topology evidence="13">Multi-pass membrane protein</topology>
    </subcellularLocation>
</comment>
<feature type="transmembrane region" description="Helical" evidence="13">
    <location>
        <begin position="448"/>
        <end position="469"/>
    </location>
</feature>
<feature type="region of interest" description="Disordered" evidence="14">
    <location>
        <begin position="595"/>
        <end position="643"/>
    </location>
</feature>
<dbReference type="Gene3D" id="2.70.98.90">
    <property type="match status" value="1"/>
</dbReference>
<evidence type="ECO:0000256" key="6">
    <source>
        <dbReference type="ARBA" id="ARBA00022692"/>
    </source>
</evidence>